<accession>A0A291GA73</accession>
<dbReference type="EMBL" id="CP022196">
    <property type="protein sequence ID" value="ATG46916.1"/>
    <property type="molecule type" value="Genomic_DNA"/>
</dbReference>
<proteinExistence type="predicted"/>
<name>A0A291GA73_9RHOB</name>
<evidence type="ECO:0000313" key="1">
    <source>
        <dbReference type="EMBL" id="ATG46916.1"/>
    </source>
</evidence>
<evidence type="ECO:0008006" key="3">
    <source>
        <dbReference type="Google" id="ProtNLM"/>
    </source>
</evidence>
<keyword evidence="2" id="KW-1185">Reference proteome</keyword>
<reference evidence="1 2" key="1">
    <citation type="submission" date="2017-06" db="EMBL/GenBank/DDBJ databases">
        <title>Celeribacter sp. TSPH2 complete genome sequence.</title>
        <authorList>
            <person name="Woo J.-H."/>
            <person name="Kim H.-S."/>
        </authorList>
    </citation>
    <scope>NUCLEOTIDE SEQUENCE [LARGE SCALE GENOMIC DNA]</scope>
    <source>
        <strain evidence="1 2">TSPH2</strain>
    </source>
</reference>
<dbReference type="AlphaFoldDB" id="A0A291GA73"/>
<organism evidence="1 2">
    <name type="scientific">Celeribacter ethanolicus</name>
    <dbReference type="NCBI Taxonomy" id="1758178"/>
    <lineage>
        <taxon>Bacteria</taxon>
        <taxon>Pseudomonadati</taxon>
        <taxon>Pseudomonadota</taxon>
        <taxon>Alphaproteobacteria</taxon>
        <taxon>Rhodobacterales</taxon>
        <taxon>Roseobacteraceae</taxon>
        <taxon>Celeribacter</taxon>
    </lineage>
</organism>
<dbReference type="PROSITE" id="PS51257">
    <property type="entry name" value="PROKAR_LIPOPROTEIN"/>
    <property type="match status" value="1"/>
</dbReference>
<dbReference type="KEGG" id="ceh:CEW89_04650"/>
<protein>
    <recommendedName>
        <fullName evidence="3">Lipoprotein</fullName>
    </recommendedName>
</protein>
<dbReference type="OrthoDB" id="9920599at2"/>
<dbReference type="Proteomes" id="UP000217935">
    <property type="component" value="Chromosome"/>
</dbReference>
<sequence>MTRIAMLSALLLAGCYGFVVDHRSYGTGRGPTATLSVTATHRLDHLSLAHCDDSAPPLVLIARKREDPRRDPAWAITLDANTCYEVEARSWRLNFYKRLTLAHDAVERIEID</sequence>
<dbReference type="RefSeq" id="WP_096805076.1">
    <property type="nucleotide sequence ID" value="NZ_CP022196.1"/>
</dbReference>
<evidence type="ECO:0000313" key="2">
    <source>
        <dbReference type="Proteomes" id="UP000217935"/>
    </source>
</evidence>
<gene>
    <name evidence="1" type="ORF">CEW89_04650</name>
</gene>